<name>A0A7V8RX90_9MYCO</name>
<accession>A0A7V8RX90</accession>
<evidence type="ECO:0000313" key="3">
    <source>
        <dbReference type="Proteomes" id="UP000037843"/>
    </source>
</evidence>
<evidence type="ECO:0000313" key="1">
    <source>
        <dbReference type="EMBL" id="KPG14263.1"/>
    </source>
</evidence>
<dbReference type="EMBL" id="LJFO01000003">
    <property type="protein sequence ID" value="KPG14339.1"/>
    <property type="molecule type" value="Genomic_DNA"/>
</dbReference>
<organism evidence="1 3">
    <name type="scientific">Mycobacteroides immunogenum</name>
    <dbReference type="NCBI Taxonomy" id="83262"/>
    <lineage>
        <taxon>Bacteria</taxon>
        <taxon>Bacillati</taxon>
        <taxon>Actinomycetota</taxon>
        <taxon>Actinomycetes</taxon>
        <taxon>Mycobacteriales</taxon>
        <taxon>Mycobacteriaceae</taxon>
        <taxon>Mycobacteroides</taxon>
    </lineage>
</organism>
<dbReference type="EMBL" id="LJFO01000003">
    <property type="protein sequence ID" value="KPG14263.1"/>
    <property type="molecule type" value="Genomic_DNA"/>
</dbReference>
<proteinExistence type="predicted"/>
<comment type="caution">
    <text evidence="1">The sequence shown here is derived from an EMBL/GenBank/DDBJ whole genome shotgun (WGS) entry which is preliminary data.</text>
</comment>
<evidence type="ECO:0000313" key="2">
    <source>
        <dbReference type="EMBL" id="KPG14339.1"/>
    </source>
</evidence>
<reference evidence="1 3" key="1">
    <citation type="submission" date="2015-09" db="EMBL/GenBank/DDBJ databases">
        <title>Genome Sequences of Mycobacterium immunogenum Isolates, Recuperated from a Chloraminated Drinking Water Distribution System Simulator Subjected to Episodes of Nitrification.</title>
        <authorList>
            <person name="Gomez-Alvarez V."/>
            <person name="Revetta R.P."/>
        </authorList>
    </citation>
    <scope>NUCLEOTIDE SEQUENCE [LARGE SCALE GENOMIC DNA]</scope>
    <source>
        <strain evidence="1 3">H008</strain>
    </source>
</reference>
<dbReference type="Proteomes" id="UP000037843">
    <property type="component" value="Unassembled WGS sequence"/>
</dbReference>
<sequence>MLSESPQIETVSLSADSCLEMPEWRLRGDFTGCTSQLVILDDAAVELARFDGVCTSRGISFYEEPDAVKDIAHGSNFEIYVTKPSLAPAMLWYGKVIRKEPRFPLSPPVDESDYTVQYTANFVGSFIGPKWIPMGGTGMEIHTHGLITNKKSMGPKYAFFNQACAKWYAPMHMDSVSINVSLLNVGAGKLNVIVCGDYAMTKWLGIQFETGIINNKLHVVKGTSPLTGVYVGDEVASITNNNDTAKIVYNHLAGTLSCYKNGNLGTPVISVDVTDLVPHGEGFRHVGLSWSTSLFTPGVEPTAWEARDGI</sequence>
<dbReference type="AlphaFoldDB" id="A0A7V8RX90"/>
<gene>
    <name evidence="1" type="ORF">AN908_06655</name>
    <name evidence="2" type="ORF">AN908_07170</name>
</gene>
<dbReference type="RefSeq" id="WP_054173024.1">
    <property type="nucleotide sequence ID" value="NZ_LJFO01000003.1"/>
</dbReference>
<protein>
    <submittedName>
        <fullName evidence="1">Uncharacterized protein</fullName>
    </submittedName>
</protein>